<feature type="chain" id="PRO_5045433364" evidence="1">
    <location>
        <begin position="20"/>
        <end position="242"/>
    </location>
</feature>
<proteinExistence type="predicted"/>
<comment type="caution">
    <text evidence="2">The sequence shown here is derived from an EMBL/GenBank/DDBJ whole genome shotgun (WGS) entry which is preliminary data.</text>
</comment>
<dbReference type="Proteomes" id="UP000614272">
    <property type="component" value="Unassembled WGS sequence"/>
</dbReference>
<name>A0ABQ1RH86_9ALTE</name>
<dbReference type="Gene3D" id="3.40.190.10">
    <property type="entry name" value="Periplasmic binding protein-like II"/>
    <property type="match status" value="2"/>
</dbReference>
<reference evidence="3" key="1">
    <citation type="journal article" date="2019" name="Int. J. Syst. Evol. Microbiol.">
        <title>The Global Catalogue of Microorganisms (GCM) 10K type strain sequencing project: providing services to taxonomists for standard genome sequencing and annotation.</title>
        <authorList>
            <consortium name="The Broad Institute Genomics Platform"/>
            <consortium name="The Broad Institute Genome Sequencing Center for Infectious Disease"/>
            <person name="Wu L."/>
            <person name="Ma J."/>
        </authorList>
    </citation>
    <scope>NUCLEOTIDE SEQUENCE [LARGE SCALE GENOMIC DNA]</scope>
    <source>
        <strain evidence="3">CGMCC 1.12923</strain>
    </source>
</reference>
<keyword evidence="3" id="KW-1185">Reference proteome</keyword>
<dbReference type="SUPFAM" id="SSF53850">
    <property type="entry name" value="Periplasmic binding protein-like II"/>
    <property type="match status" value="1"/>
</dbReference>
<evidence type="ECO:0000313" key="2">
    <source>
        <dbReference type="EMBL" id="GGD69784.1"/>
    </source>
</evidence>
<evidence type="ECO:0000256" key="1">
    <source>
        <dbReference type="SAM" id="SignalP"/>
    </source>
</evidence>
<sequence>MLTKWLLIGLSLSTGVAAAESYHFASINLLAEQEVGRIVLPELYKKLNINISISPFPGKRAEYTAVSGQLDGEIMRIYSYGEENPAMIRVPTAYYYLETMPFVLKSRNLRILDRDDLRPLSIAKVRGVKHTNNITAGMTNVHNFDSPAEIMRMVAQGFVDVALTNTLGGLLVIEGFQIETVVPSGKALDRLDLFHYIHQDHKDLVPRIDAVIAQSLASGELEKMIAAAEKQVIEQGTTIYSR</sequence>
<organism evidence="2 3">
    <name type="scientific">Lacimicrobium alkaliphilum</name>
    <dbReference type="NCBI Taxonomy" id="1526571"/>
    <lineage>
        <taxon>Bacteria</taxon>
        <taxon>Pseudomonadati</taxon>
        <taxon>Pseudomonadota</taxon>
        <taxon>Gammaproteobacteria</taxon>
        <taxon>Alteromonadales</taxon>
        <taxon>Alteromonadaceae</taxon>
        <taxon>Lacimicrobium</taxon>
    </lineage>
</organism>
<accession>A0ABQ1RH86</accession>
<dbReference type="EMBL" id="BMGJ01000010">
    <property type="protein sequence ID" value="GGD69784.1"/>
    <property type="molecule type" value="Genomic_DNA"/>
</dbReference>
<gene>
    <name evidence="2" type="ORF">GCM10011357_26030</name>
</gene>
<feature type="signal peptide" evidence="1">
    <location>
        <begin position="1"/>
        <end position="19"/>
    </location>
</feature>
<protein>
    <submittedName>
        <fullName evidence="2">ABC transporter substrate-binding protein</fullName>
    </submittedName>
</protein>
<evidence type="ECO:0000313" key="3">
    <source>
        <dbReference type="Proteomes" id="UP000614272"/>
    </source>
</evidence>
<keyword evidence="1" id="KW-0732">Signal</keyword>